<sequence length="44" mass="4849">MEEYIGTVIKAGGIVIGCVMVLFVIWYIVKDILDISEKDSSDGK</sequence>
<gene>
    <name evidence="2" type="ORF">PQG89_04585</name>
</gene>
<dbReference type="EMBL" id="JAQPYX010000038">
    <property type="protein sequence ID" value="MDC7148705.1"/>
    <property type="molecule type" value="Genomic_DNA"/>
</dbReference>
<comment type="caution">
    <text evidence="2">The sequence shown here is derived from an EMBL/GenBank/DDBJ whole genome shotgun (WGS) entry which is preliminary data.</text>
</comment>
<dbReference type="RefSeq" id="WP_008149504.1">
    <property type="nucleotide sequence ID" value="NZ_CABJAU010000015.1"/>
</dbReference>
<evidence type="ECO:0000256" key="1">
    <source>
        <dbReference type="SAM" id="Phobius"/>
    </source>
</evidence>
<evidence type="ECO:0000313" key="3">
    <source>
        <dbReference type="Proteomes" id="UP001213646"/>
    </source>
</evidence>
<keyword evidence="1" id="KW-1133">Transmembrane helix</keyword>
<keyword evidence="1" id="KW-0812">Transmembrane</keyword>
<name>A0AAW6HZK3_9BACT</name>
<reference evidence="2" key="1">
    <citation type="submission" date="2023-01" db="EMBL/GenBank/DDBJ databases">
        <title>Exploring GABA producing Bacteroides strains toward improving mental health.</title>
        <authorList>
            <person name="Yousuf B."/>
            <person name="Bouhlel N.E."/>
            <person name="Mottawea W."/>
            <person name="Hammami R."/>
        </authorList>
    </citation>
    <scope>NUCLEOTIDE SEQUENCE</scope>
    <source>
        <strain evidence="2">UO.H1047</strain>
    </source>
</reference>
<feature type="transmembrane region" description="Helical" evidence="1">
    <location>
        <begin position="7"/>
        <end position="29"/>
    </location>
</feature>
<proteinExistence type="predicted"/>
<evidence type="ECO:0000313" key="2">
    <source>
        <dbReference type="EMBL" id="MDC7148705.1"/>
    </source>
</evidence>
<keyword evidence="1" id="KW-0472">Membrane</keyword>
<organism evidence="2 3">
    <name type="scientific">Parabacteroides johnsonii</name>
    <dbReference type="NCBI Taxonomy" id="387661"/>
    <lineage>
        <taxon>Bacteria</taxon>
        <taxon>Pseudomonadati</taxon>
        <taxon>Bacteroidota</taxon>
        <taxon>Bacteroidia</taxon>
        <taxon>Bacteroidales</taxon>
        <taxon>Tannerellaceae</taxon>
        <taxon>Parabacteroides</taxon>
    </lineage>
</organism>
<protein>
    <submittedName>
        <fullName evidence="2">Uncharacterized protein</fullName>
    </submittedName>
</protein>
<dbReference type="GeneID" id="93407963"/>
<dbReference type="Proteomes" id="UP001213646">
    <property type="component" value="Unassembled WGS sequence"/>
</dbReference>
<accession>A0AAW6HZK3</accession>
<dbReference type="AlphaFoldDB" id="A0AAW6HZK3"/>